<name>A0A9Q1FZ62_SYNKA</name>
<sequence>MPRSFLVKKIKLDDFSSSAVAASNHHHHHHLDDSYTFARSITDSVTSLGVRLSEN</sequence>
<accession>A0A9Q1FZ62</accession>
<dbReference type="AlphaFoldDB" id="A0A9Q1FZ62"/>
<gene>
    <name evidence="1" type="ORF">SKAU_G00099040</name>
</gene>
<comment type="caution">
    <text evidence="1">The sequence shown here is derived from an EMBL/GenBank/DDBJ whole genome shotgun (WGS) entry which is preliminary data.</text>
</comment>
<keyword evidence="2" id="KW-1185">Reference proteome</keyword>
<protein>
    <submittedName>
        <fullName evidence="1">Uncharacterized protein</fullName>
    </submittedName>
</protein>
<dbReference type="Proteomes" id="UP001152622">
    <property type="component" value="Chromosome 3"/>
</dbReference>
<evidence type="ECO:0000313" key="1">
    <source>
        <dbReference type="EMBL" id="KAJ8369876.1"/>
    </source>
</evidence>
<reference evidence="1" key="1">
    <citation type="journal article" date="2023" name="Science">
        <title>Genome structures resolve the early diversification of teleost fishes.</title>
        <authorList>
            <person name="Parey E."/>
            <person name="Louis A."/>
            <person name="Montfort J."/>
            <person name="Bouchez O."/>
            <person name="Roques C."/>
            <person name="Iampietro C."/>
            <person name="Lluch J."/>
            <person name="Castinel A."/>
            <person name="Donnadieu C."/>
            <person name="Desvignes T."/>
            <person name="Floi Bucao C."/>
            <person name="Jouanno E."/>
            <person name="Wen M."/>
            <person name="Mejri S."/>
            <person name="Dirks R."/>
            <person name="Jansen H."/>
            <person name="Henkel C."/>
            <person name="Chen W.J."/>
            <person name="Zahm M."/>
            <person name="Cabau C."/>
            <person name="Klopp C."/>
            <person name="Thompson A.W."/>
            <person name="Robinson-Rechavi M."/>
            <person name="Braasch I."/>
            <person name="Lecointre G."/>
            <person name="Bobe J."/>
            <person name="Postlethwait J.H."/>
            <person name="Berthelot C."/>
            <person name="Roest Crollius H."/>
            <person name="Guiguen Y."/>
        </authorList>
    </citation>
    <scope>NUCLEOTIDE SEQUENCE</scope>
    <source>
        <strain evidence="1">WJC10195</strain>
    </source>
</reference>
<organism evidence="1 2">
    <name type="scientific">Synaphobranchus kaupii</name>
    <name type="common">Kaup's arrowtooth eel</name>
    <dbReference type="NCBI Taxonomy" id="118154"/>
    <lineage>
        <taxon>Eukaryota</taxon>
        <taxon>Metazoa</taxon>
        <taxon>Chordata</taxon>
        <taxon>Craniata</taxon>
        <taxon>Vertebrata</taxon>
        <taxon>Euteleostomi</taxon>
        <taxon>Actinopterygii</taxon>
        <taxon>Neopterygii</taxon>
        <taxon>Teleostei</taxon>
        <taxon>Anguilliformes</taxon>
        <taxon>Synaphobranchidae</taxon>
        <taxon>Synaphobranchus</taxon>
    </lineage>
</organism>
<feature type="non-terminal residue" evidence="1">
    <location>
        <position position="55"/>
    </location>
</feature>
<dbReference type="EMBL" id="JAINUF010000003">
    <property type="protein sequence ID" value="KAJ8369876.1"/>
    <property type="molecule type" value="Genomic_DNA"/>
</dbReference>
<evidence type="ECO:0000313" key="2">
    <source>
        <dbReference type="Proteomes" id="UP001152622"/>
    </source>
</evidence>
<proteinExistence type="predicted"/>